<evidence type="ECO:0000256" key="4">
    <source>
        <dbReference type="ARBA" id="ARBA00023004"/>
    </source>
</evidence>
<dbReference type="OrthoDB" id="445007at2759"/>
<keyword evidence="4" id="KW-0408">Iron</keyword>
<comment type="caution">
    <text evidence="5">The sequence shown here is derived from an EMBL/GenBank/DDBJ whole genome shotgun (WGS) entry which is preliminary data.</text>
</comment>
<evidence type="ECO:0000256" key="1">
    <source>
        <dbReference type="ARBA" id="ARBA00001962"/>
    </source>
</evidence>
<dbReference type="GO" id="GO:0046872">
    <property type="term" value="F:metal ion binding"/>
    <property type="evidence" value="ECO:0007669"/>
    <property type="project" value="UniProtKB-KW"/>
</dbReference>
<dbReference type="EMBL" id="PUHQ01000048">
    <property type="protein sequence ID" value="KAG0660002.1"/>
    <property type="molecule type" value="Genomic_DNA"/>
</dbReference>
<dbReference type="PANTHER" id="PTHR20883">
    <property type="entry name" value="PHYTANOYL-COA DIOXYGENASE DOMAIN CONTAINING 1"/>
    <property type="match status" value="1"/>
</dbReference>
<organism evidence="5 6">
    <name type="scientific">Rhodotorula mucilaginosa</name>
    <name type="common">Yeast</name>
    <name type="synonym">Rhodotorula rubra</name>
    <dbReference type="NCBI Taxonomy" id="5537"/>
    <lineage>
        <taxon>Eukaryota</taxon>
        <taxon>Fungi</taxon>
        <taxon>Dikarya</taxon>
        <taxon>Basidiomycota</taxon>
        <taxon>Pucciniomycotina</taxon>
        <taxon>Microbotryomycetes</taxon>
        <taxon>Sporidiobolales</taxon>
        <taxon>Sporidiobolaceae</taxon>
        <taxon>Rhodotorula</taxon>
    </lineage>
</organism>
<protein>
    <recommendedName>
        <fullName evidence="7">Phytanoyl-CoA dioxygenase</fullName>
    </recommendedName>
</protein>
<dbReference type="Gene3D" id="2.60.120.620">
    <property type="entry name" value="q2cbj1_9rhob like domain"/>
    <property type="match status" value="1"/>
</dbReference>
<keyword evidence="6" id="KW-1185">Reference proteome</keyword>
<evidence type="ECO:0000256" key="3">
    <source>
        <dbReference type="ARBA" id="ARBA00022723"/>
    </source>
</evidence>
<reference evidence="5 6" key="1">
    <citation type="submission" date="2020-11" db="EMBL/GenBank/DDBJ databases">
        <title>Kefir isolates.</title>
        <authorList>
            <person name="Marcisauskas S."/>
            <person name="Kim Y."/>
            <person name="Blasche S."/>
        </authorList>
    </citation>
    <scope>NUCLEOTIDE SEQUENCE [LARGE SCALE GENOMIC DNA]</scope>
    <source>
        <strain evidence="5 6">KR</strain>
    </source>
</reference>
<dbReference type="AlphaFoldDB" id="A0A9P6VZ28"/>
<accession>A0A9P6VZ28</accession>
<evidence type="ECO:0008006" key="7">
    <source>
        <dbReference type="Google" id="ProtNLM"/>
    </source>
</evidence>
<comment type="cofactor">
    <cofactor evidence="1">
        <name>Fe cation</name>
        <dbReference type="ChEBI" id="CHEBI:24875"/>
    </cofactor>
</comment>
<evidence type="ECO:0000313" key="5">
    <source>
        <dbReference type="EMBL" id="KAG0660002.1"/>
    </source>
</evidence>
<evidence type="ECO:0000256" key="2">
    <source>
        <dbReference type="ARBA" id="ARBA00005830"/>
    </source>
</evidence>
<dbReference type="PANTHER" id="PTHR20883:SF15">
    <property type="entry name" value="PHYTANOYL-COA DIOXYGENASE DOMAIN-CONTAINING PROTEIN 1"/>
    <property type="match status" value="1"/>
</dbReference>
<dbReference type="InterPro" id="IPR008775">
    <property type="entry name" value="Phytyl_CoA_dOase-like"/>
</dbReference>
<comment type="similarity">
    <text evidence="2">Belongs to the PhyH family.</text>
</comment>
<keyword evidence="3" id="KW-0479">Metal-binding</keyword>
<dbReference type="Proteomes" id="UP000777482">
    <property type="component" value="Unassembled WGS sequence"/>
</dbReference>
<evidence type="ECO:0000313" key="6">
    <source>
        <dbReference type="Proteomes" id="UP000777482"/>
    </source>
</evidence>
<dbReference type="SUPFAM" id="SSF51197">
    <property type="entry name" value="Clavaminate synthase-like"/>
    <property type="match status" value="1"/>
</dbReference>
<dbReference type="Pfam" id="PF05721">
    <property type="entry name" value="PhyH"/>
    <property type="match status" value="1"/>
</dbReference>
<proteinExistence type="inferred from homology"/>
<sequence>MTFALTDEQKSQFEADGFLVIRGFFTQQWADRLLAKSRQLLKDFDVSSHPMTQFVGTSDPASKKHVGDDYFLESGDKIRFFFEPAAFDQDGKLNRPKELAVNKIGHALAMLDPDFRAFSFSDDVKALVRDLGFHTDPRVVQSMVICKNPVVGGAVNVHDDQTFLTTEPSTAMGLWFALEDATAENGCLSFVPGSHKTNRLTQRLVRVAGGGTDIVRVPGTEDVAEVDWEGPEVEWVAAPCAAGDLVLIHGAVIHRSERNLSDKSRFIYTFHCIEGSATWLDDNWLQPTPEMPFPPLFSTPATPESVAPAA</sequence>
<gene>
    <name evidence="5" type="ORF">C6P46_004803</name>
</gene>
<name>A0A9P6VZ28_RHOMI</name>